<keyword evidence="4" id="KW-0788">Thiol protease</keyword>
<evidence type="ECO:0000256" key="1">
    <source>
        <dbReference type="ARBA" id="ARBA00007074"/>
    </source>
</evidence>
<feature type="domain" description="NlpC/P60" evidence="6">
    <location>
        <begin position="276"/>
        <end position="400"/>
    </location>
</feature>
<dbReference type="PANTHER" id="PTHR47359">
    <property type="entry name" value="PEPTIDOGLYCAN DL-ENDOPEPTIDASE CWLO"/>
    <property type="match status" value="1"/>
</dbReference>
<comment type="caution">
    <text evidence="7">The sequence shown here is derived from an EMBL/GenBank/DDBJ whole genome shotgun (WGS) entry which is preliminary data.</text>
</comment>
<evidence type="ECO:0000256" key="4">
    <source>
        <dbReference type="ARBA" id="ARBA00022807"/>
    </source>
</evidence>
<dbReference type="SUPFAM" id="SSF54001">
    <property type="entry name" value="Cysteine proteinases"/>
    <property type="match status" value="1"/>
</dbReference>
<evidence type="ECO:0000256" key="3">
    <source>
        <dbReference type="ARBA" id="ARBA00022801"/>
    </source>
</evidence>
<feature type="compositionally biased region" description="Low complexity" evidence="5">
    <location>
        <begin position="459"/>
        <end position="482"/>
    </location>
</feature>
<comment type="similarity">
    <text evidence="1">Belongs to the peptidase C40 family.</text>
</comment>
<dbReference type="PANTHER" id="PTHR47359:SF3">
    <property type="entry name" value="NLP_P60 DOMAIN-CONTAINING PROTEIN-RELATED"/>
    <property type="match status" value="1"/>
</dbReference>
<keyword evidence="8" id="KW-1185">Reference proteome</keyword>
<dbReference type="PROSITE" id="PS51935">
    <property type="entry name" value="NLPC_P60"/>
    <property type="match status" value="1"/>
</dbReference>
<keyword evidence="3" id="KW-0378">Hydrolase</keyword>
<keyword evidence="2" id="KW-0645">Protease</keyword>
<evidence type="ECO:0000313" key="7">
    <source>
        <dbReference type="EMBL" id="MFC4108880.1"/>
    </source>
</evidence>
<evidence type="ECO:0000256" key="2">
    <source>
        <dbReference type="ARBA" id="ARBA00022670"/>
    </source>
</evidence>
<dbReference type="RefSeq" id="WP_377549682.1">
    <property type="nucleotide sequence ID" value="NZ_JBHSBN010000019.1"/>
</dbReference>
<organism evidence="7 8">
    <name type="scientific">Micromonospora zhanjiangensis</name>
    <dbReference type="NCBI Taxonomy" id="1522057"/>
    <lineage>
        <taxon>Bacteria</taxon>
        <taxon>Bacillati</taxon>
        <taxon>Actinomycetota</taxon>
        <taxon>Actinomycetes</taxon>
        <taxon>Micromonosporales</taxon>
        <taxon>Micromonosporaceae</taxon>
        <taxon>Micromonospora</taxon>
    </lineage>
</organism>
<proteinExistence type="inferred from homology"/>
<evidence type="ECO:0000259" key="6">
    <source>
        <dbReference type="PROSITE" id="PS51935"/>
    </source>
</evidence>
<accession>A0ABV8KRV8</accession>
<dbReference type="EMBL" id="JBHSBN010000019">
    <property type="protein sequence ID" value="MFC4108880.1"/>
    <property type="molecule type" value="Genomic_DNA"/>
</dbReference>
<dbReference type="Gene3D" id="3.90.1720.10">
    <property type="entry name" value="endopeptidase domain like (from Nostoc punctiforme)"/>
    <property type="match status" value="1"/>
</dbReference>
<evidence type="ECO:0000256" key="5">
    <source>
        <dbReference type="SAM" id="MobiDB-lite"/>
    </source>
</evidence>
<sequence>MTRNRSRRQGRLREIILPVLRPLLWSTVLGAAVAFAFANPVYADPALPGTVPDVGARPAPIGAVQLPGQVTPTGPNAGSLPVVPGLGTSPLAGQLAALETEVATLGDQLLTLRQDRDTADAAVLAARGEVDTATAKLAQASKAAEDAAGKALKEAAALPPGAFGSDLHGLGELSRIQRGQPNGTDLTAQNREVALAQTALQAANAKLADATGRQTTATADFTRAEQHYRQRESALLALRKQNQTELLRLEQARDAAEQKLGAGYLDGSSIAGMAADPRALAAVRYALAQLGDPYVWGAEGPNQFDCSGLMWAAYRTPAAGSYQLPRVAKDQYAATQSRRVDPSALLPGDLLFFGPSASGVHHVGMYIGGGRMVHAPTSGDVVKIAPVWWSHFFAATRIYGAIPAPKPPATPKPPTSPTPPASPKPTPTPTKPSPTPTKPSPTPTLPTRPTGPTTPPTTPSTQPTPTTGPSGGETTPSGQPSSLAPSGETSAKPVSTTPTAGS</sequence>
<feature type="compositionally biased region" description="Polar residues" evidence="5">
    <location>
        <begin position="483"/>
        <end position="502"/>
    </location>
</feature>
<protein>
    <submittedName>
        <fullName evidence="7">NlpC/P60 family protein</fullName>
    </submittedName>
</protein>
<evidence type="ECO:0000313" key="8">
    <source>
        <dbReference type="Proteomes" id="UP001595868"/>
    </source>
</evidence>
<reference evidence="8" key="1">
    <citation type="journal article" date="2019" name="Int. J. Syst. Evol. Microbiol.">
        <title>The Global Catalogue of Microorganisms (GCM) 10K type strain sequencing project: providing services to taxonomists for standard genome sequencing and annotation.</title>
        <authorList>
            <consortium name="The Broad Institute Genomics Platform"/>
            <consortium name="The Broad Institute Genome Sequencing Center for Infectious Disease"/>
            <person name="Wu L."/>
            <person name="Ma J."/>
        </authorList>
    </citation>
    <scope>NUCLEOTIDE SEQUENCE [LARGE SCALE GENOMIC DNA]</scope>
    <source>
        <strain evidence="8">2902at01</strain>
    </source>
</reference>
<feature type="compositionally biased region" description="Pro residues" evidence="5">
    <location>
        <begin position="404"/>
        <end position="446"/>
    </location>
</feature>
<dbReference type="Proteomes" id="UP001595868">
    <property type="component" value="Unassembled WGS sequence"/>
</dbReference>
<dbReference type="InterPro" id="IPR051794">
    <property type="entry name" value="PG_Endopeptidase_C40"/>
</dbReference>
<feature type="region of interest" description="Disordered" evidence="5">
    <location>
        <begin position="404"/>
        <end position="502"/>
    </location>
</feature>
<name>A0ABV8KRV8_9ACTN</name>
<dbReference type="InterPro" id="IPR038765">
    <property type="entry name" value="Papain-like_cys_pep_sf"/>
</dbReference>
<dbReference type="InterPro" id="IPR000064">
    <property type="entry name" value="NLP_P60_dom"/>
</dbReference>
<gene>
    <name evidence="7" type="ORF">ACFOX0_23480</name>
</gene>
<dbReference type="Pfam" id="PF00877">
    <property type="entry name" value="NLPC_P60"/>
    <property type="match status" value="1"/>
</dbReference>